<proteinExistence type="inferred from homology"/>
<dbReference type="eggNOG" id="COG4394">
    <property type="taxonomic scope" value="Bacteria"/>
</dbReference>
<organism evidence="8 10">
    <name type="scientific">Treponema socranskii subsp. socranskii VPI DR56BR1116 = ATCC 35536</name>
    <dbReference type="NCBI Taxonomy" id="1125725"/>
    <lineage>
        <taxon>Bacteria</taxon>
        <taxon>Pseudomonadati</taxon>
        <taxon>Spirochaetota</taxon>
        <taxon>Spirochaetia</taxon>
        <taxon>Spirochaetales</taxon>
        <taxon>Treponemataceae</taxon>
        <taxon>Treponema</taxon>
    </lineage>
</organism>
<dbReference type="Pfam" id="PF10093">
    <property type="entry name" value="EarP"/>
    <property type="match status" value="1"/>
</dbReference>
<evidence type="ECO:0000256" key="3">
    <source>
        <dbReference type="ARBA" id="ARBA00024303"/>
    </source>
</evidence>
<reference evidence="10 11" key="1">
    <citation type="submission" date="2013-08" db="EMBL/GenBank/DDBJ databases">
        <authorList>
            <person name="Durkin A.S."/>
            <person name="Haft D.R."/>
            <person name="McCorrison J."/>
            <person name="Torralba M."/>
            <person name="Gillis M."/>
            <person name="Haft D.H."/>
            <person name="Methe B."/>
            <person name="Sutton G."/>
            <person name="Nelson K.E."/>
        </authorList>
    </citation>
    <scope>NUCLEOTIDE SEQUENCE [LARGE SCALE GENOMIC DNA]</scope>
    <source>
        <strain evidence="9 11">ATCC 35536</strain>
        <strain evidence="8 10">VPI DR56BR1116</strain>
    </source>
</reference>
<dbReference type="OrthoDB" id="209085at2"/>
<accession>U1F9C8</accession>
<dbReference type="GO" id="GO:0106361">
    <property type="term" value="F:protein-arginine rhamnosyltransferase activity"/>
    <property type="evidence" value="ECO:0007669"/>
    <property type="project" value="InterPro"/>
</dbReference>
<comment type="catalytic activity">
    <reaction evidence="7">
        <text>dTDP-beta-L-rhamnose + L-arginyl-[protein] = N(omega)-(alpha-L-rhamnosyl)-L-arginyl-[protein] + dTDP + H(+)</text>
        <dbReference type="Rhea" id="RHEA:66692"/>
        <dbReference type="Rhea" id="RHEA-COMP:10532"/>
        <dbReference type="Rhea" id="RHEA-COMP:17096"/>
        <dbReference type="ChEBI" id="CHEBI:15378"/>
        <dbReference type="ChEBI" id="CHEBI:29965"/>
        <dbReference type="ChEBI" id="CHEBI:57510"/>
        <dbReference type="ChEBI" id="CHEBI:58369"/>
        <dbReference type="ChEBI" id="CHEBI:167445"/>
    </reaction>
    <physiologicalReaction direction="left-to-right" evidence="7">
        <dbReference type="Rhea" id="RHEA:66693"/>
    </physiologicalReaction>
</comment>
<dbReference type="RefSeq" id="WP_021330387.1">
    <property type="nucleotide sequence ID" value="NZ_AUZJ01000035.1"/>
</dbReference>
<evidence type="ECO:0000313" key="8">
    <source>
        <dbReference type="EMBL" id="ERF60667.1"/>
    </source>
</evidence>
<dbReference type="EMBL" id="AUZJ01000035">
    <property type="protein sequence ID" value="ERF60667.1"/>
    <property type="molecule type" value="Genomic_DNA"/>
</dbReference>
<keyword evidence="1" id="KW-0328">Glycosyltransferase</keyword>
<evidence type="ECO:0000256" key="4">
    <source>
        <dbReference type="ARBA" id="ARBA00024346"/>
    </source>
</evidence>
<dbReference type="AlphaFoldDB" id="U1F9C8"/>
<name>U1F9C8_TRESO</name>
<evidence type="ECO:0000256" key="5">
    <source>
        <dbReference type="ARBA" id="ARBA00024416"/>
    </source>
</evidence>
<comment type="function">
    <text evidence="3">Protein-arginine rhamnosyltransferase that catalyzes the transfer of a single rhamnose to elongation factor P (EF-P) on 'Lys-32', a modification required for EF-P-dependent rescue of polyproline stalled ribosomes.</text>
</comment>
<dbReference type="Proteomes" id="UP000016412">
    <property type="component" value="Unassembled WGS sequence"/>
</dbReference>
<dbReference type="Proteomes" id="UP000016646">
    <property type="component" value="Unassembled WGS sequence"/>
</dbReference>
<evidence type="ECO:0000256" key="7">
    <source>
        <dbReference type="ARBA" id="ARBA00048472"/>
    </source>
</evidence>
<evidence type="ECO:0000256" key="6">
    <source>
        <dbReference type="ARBA" id="ARBA00030025"/>
    </source>
</evidence>
<dbReference type="PATRIC" id="fig|1125725.3.peg.1366"/>
<keyword evidence="2" id="KW-0808">Transferase</keyword>
<gene>
    <name evidence="9" type="ORF">HMPREF0860_0180</name>
    <name evidence="8" type="ORF">HMPREF1325_0702</name>
</gene>
<keyword evidence="11" id="KW-1185">Reference proteome</keyword>
<comment type="similarity">
    <text evidence="4">Belongs to the glycosyltransferase 104 family.</text>
</comment>
<dbReference type="EMBL" id="AVQI01000050">
    <property type="protein sequence ID" value="ERK02713.1"/>
    <property type="molecule type" value="Genomic_DNA"/>
</dbReference>
<evidence type="ECO:0000256" key="2">
    <source>
        <dbReference type="ARBA" id="ARBA00022679"/>
    </source>
</evidence>
<dbReference type="STRING" id="1125725.HMPREF1325_0702"/>
<evidence type="ECO:0000256" key="1">
    <source>
        <dbReference type="ARBA" id="ARBA00022676"/>
    </source>
</evidence>
<sequence length="377" mass="42502">MTDKTRALDIAILCKVVDNYGDVGFAYRLARALSALDDSVHIRFVIDDLASFALLAPGIDSHAAVQQYGNWTVFDWNAADACSAFFSKAMPKIVLQCFQCPYPEWLEALLFDKKNTAVVHVVNIDYLTAEDYAEEFHCLKSLTRSSRIQKVNFMPGFTSKTGGLILDRKPACVPAKKNPDEFSVLIFGYVRDYAPVVRALCAFETEKRKSDERFKLCACAAAGQGQDAFMKAYADSSAHFAVERLPFLVQNEWDDLLYAMDALFIRGEDSLSRACLSGIPFVWQAYPQEDDYQRVKVEALLQRIKDFFPRDDFAIVENAWTLYNASGTAFCDTEKALLAFLEASCRIKKYFAAFASALIANGDFARRLLDYLRRFAL</sequence>
<evidence type="ECO:0000313" key="9">
    <source>
        <dbReference type="EMBL" id="ERK02713.1"/>
    </source>
</evidence>
<comment type="caution">
    <text evidence="8">The sequence shown here is derived from an EMBL/GenBank/DDBJ whole genome shotgun (WGS) entry which is preliminary data.</text>
</comment>
<dbReference type="InterPro" id="IPR016633">
    <property type="entry name" value="EarP"/>
</dbReference>
<protein>
    <recommendedName>
        <fullName evidence="5">Protein-arginine rhamnosyltransferase</fullName>
    </recommendedName>
    <alternativeName>
        <fullName evidence="6">EF-P arginine rhamnosyltransferase</fullName>
    </alternativeName>
</protein>
<evidence type="ECO:0000313" key="11">
    <source>
        <dbReference type="Proteomes" id="UP000016646"/>
    </source>
</evidence>
<evidence type="ECO:0000313" key="10">
    <source>
        <dbReference type="Proteomes" id="UP000016412"/>
    </source>
</evidence>